<proteinExistence type="predicted"/>
<feature type="transmembrane region" description="Helical" evidence="2">
    <location>
        <begin position="174"/>
        <end position="193"/>
    </location>
</feature>
<protein>
    <submittedName>
        <fullName evidence="3">Uncharacterized protein</fullName>
    </submittedName>
</protein>
<accession>A0A554MVP9</accession>
<feature type="region of interest" description="Disordered" evidence="1">
    <location>
        <begin position="68"/>
        <end position="90"/>
    </location>
</feature>
<feature type="transmembrane region" description="Helical" evidence="2">
    <location>
        <begin position="143"/>
        <end position="162"/>
    </location>
</feature>
<gene>
    <name evidence="3" type="ORF">DP107_16840</name>
</gene>
<organism evidence="3 4">
    <name type="scientific">Haloglomus irregulare</name>
    <dbReference type="NCBI Taxonomy" id="2234134"/>
    <lineage>
        <taxon>Archaea</taxon>
        <taxon>Methanobacteriati</taxon>
        <taxon>Methanobacteriota</taxon>
        <taxon>Stenosarchaea group</taxon>
        <taxon>Halobacteria</taxon>
        <taxon>Halobacteriales</taxon>
        <taxon>Natronomonadaceae</taxon>
        <taxon>Haloglomus</taxon>
    </lineage>
</organism>
<name>A0A554MVP9_9EURY</name>
<keyword evidence="2" id="KW-1133">Transmembrane helix</keyword>
<feature type="transmembrane region" description="Helical" evidence="2">
    <location>
        <begin position="45"/>
        <end position="62"/>
    </location>
</feature>
<evidence type="ECO:0000313" key="3">
    <source>
        <dbReference type="EMBL" id="TSD09192.1"/>
    </source>
</evidence>
<evidence type="ECO:0000256" key="1">
    <source>
        <dbReference type="SAM" id="MobiDB-lite"/>
    </source>
</evidence>
<feature type="transmembrane region" description="Helical" evidence="2">
    <location>
        <begin position="119"/>
        <end position="137"/>
    </location>
</feature>
<dbReference type="EMBL" id="QMDX01000016">
    <property type="protein sequence ID" value="TSD09192.1"/>
    <property type="molecule type" value="Genomic_DNA"/>
</dbReference>
<keyword evidence="2" id="KW-0812">Transmembrane</keyword>
<keyword evidence="4" id="KW-1185">Reference proteome</keyword>
<evidence type="ECO:0000256" key="2">
    <source>
        <dbReference type="SAM" id="Phobius"/>
    </source>
</evidence>
<dbReference type="InParanoid" id="A0A554MVP9"/>
<dbReference type="Proteomes" id="UP000319894">
    <property type="component" value="Unassembled WGS sequence"/>
</dbReference>
<dbReference type="RefSeq" id="WP_185977367.1">
    <property type="nucleotide sequence ID" value="NZ_QMDX01000016.1"/>
</dbReference>
<sequence>MTIDLAPVLILWAVVGTPLQAATPAAGIGGAIEGFVGSLDPQSAALYGGSGVASLGAVRYLIKRRAASGSSGGTSVSTSGGASVATTTRSGGSKHKVAFTLPSFLPVSKGIRSVTHNEIHALELGILVGGVSVWLFSVGRTRAVYGIVIAFVVGSLGFRRYGSKAFKTIRLEPWYALISLAIGAGLGWSLFMMEPSLTTQLGLTGGT</sequence>
<comment type="caution">
    <text evidence="3">The sequence shown here is derived from an EMBL/GenBank/DDBJ whole genome shotgun (WGS) entry which is preliminary data.</text>
</comment>
<evidence type="ECO:0000313" key="4">
    <source>
        <dbReference type="Proteomes" id="UP000319894"/>
    </source>
</evidence>
<dbReference type="AlphaFoldDB" id="A0A554MVP9"/>
<reference evidence="3 4" key="1">
    <citation type="submission" date="2018-06" db="EMBL/GenBank/DDBJ databases">
        <title>Natronomonas sp. F16-60 a new haloarchaeon isolated from a solar saltern of Isla Cristina, Huelva, Spain.</title>
        <authorList>
            <person name="Duran-Viseras A."/>
            <person name="Sanchez-Porro C."/>
            <person name="Ventosa A."/>
        </authorList>
    </citation>
    <scope>NUCLEOTIDE SEQUENCE [LARGE SCALE GENOMIC DNA]</scope>
    <source>
        <strain evidence="3 4">F16-60</strain>
    </source>
</reference>
<dbReference type="OrthoDB" id="384669at2157"/>
<keyword evidence="2" id="KW-0472">Membrane</keyword>